<dbReference type="EMBL" id="ABIB01000001">
    <property type="protein sequence ID" value="EDP98546.1"/>
    <property type="molecule type" value="Genomic_DNA"/>
</dbReference>
<keyword evidence="6" id="KW-1185">Reference proteome</keyword>
<evidence type="ECO:0000256" key="1">
    <source>
        <dbReference type="ARBA" id="ARBA00008694"/>
    </source>
</evidence>
<evidence type="ECO:0000313" key="5">
    <source>
        <dbReference type="EMBL" id="EDP98546.1"/>
    </source>
</evidence>
<keyword evidence="2 5" id="KW-0808">Transferase</keyword>
<dbReference type="Pfam" id="PF00583">
    <property type="entry name" value="Acetyltransf_1"/>
    <property type="match status" value="1"/>
</dbReference>
<dbReference type="Gene3D" id="3.40.630.30">
    <property type="match status" value="1"/>
</dbReference>
<dbReference type="OrthoDB" id="9805924at2"/>
<evidence type="ECO:0000256" key="2">
    <source>
        <dbReference type="ARBA" id="ARBA00022679"/>
    </source>
</evidence>
<dbReference type="GO" id="GO:0008080">
    <property type="term" value="F:N-acetyltransferase activity"/>
    <property type="evidence" value="ECO:0007669"/>
    <property type="project" value="UniProtKB-ARBA"/>
</dbReference>
<dbReference type="HOGENOM" id="CLU_013985_41_1_10"/>
<dbReference type="SUPFAM" id="SSF55729">
    <property type="entry name" value="Acyl-CoA N-acyltransferases (Nat)"/>
    <property type="match status" value="1"/>
</dbReference>
<evidence type="ECO:0000259" key="4">
    <source>
        <dbReference type="PROSITE" id="PS51186"/>
    </source>
</evidence>
<dbReference type="InterPro" id="IPR000182">
    <property type="entry name" value="GNAT_dom"/>
</dbReference>
<dbReference type="STRING" id="391587.KAOT1_15052"/>
<dbReference type="PROSITE" id="PS51186">
    <property type="entry name" value="GNAT"/>
    <property type="match status" value="1"/>
</dbReference>
<reference evidence="5 6" key="1">
    <citation type="journal article" date="2011" name="J. Bacteriol.">
        <title>Genome sequence of the algicidal bacterium Kordia algicida OT-1.</title>
        <authorList>
            <person name="Lee H.S."/>
            <person name="Kang S.G."/>
            <person name="Kwon K.K."/>
            <person name="Lee J.H."/>
            <person name="Kim S.J."/>
        </authorList>
    </citation>
    <scope>NUCLEOTIDE SEQUENCE [LARGE SCALE GENOMIC DNA]</scope>
    <source>
        <strain evidence="5 6">OT-1</strain>
    </source>
</reference>
<comment type="similarity">
    <text evidence="1">Belongs to the acetyltransferase family.</text>
</comment>
<accession>A9DLE0</accession>
<keyword evidence="3" id="KW-0012">Acyltransferase</keyword>
<proteinExistence type="inferred from homology"/>
<protein>
    <submittedName>
        <fullName evidence="5">N-acetyltransferase</fullName>
    </submittedName>
</protein>
<organism evidence="5 6">
    <name type="scientific">Kordia algicida OT-1</name>
    <dbReference type="NCBI Taxonomy" id="391587"/>
    <lineage>
        <taxon>Bacteria</taxon>
        <taxon>Pseudomonadati</taxon>
        <taxon>Bacteroidota</taxon>
        <taxon>Flavobacteriia</taxon>
        <taxon>Flavobacteriales</taxon>
        <taxon>Flavobacteriaceae</taxon>
        <taxon>Kordia</taxon>
    </lineage>
</organism>
<dbReference type="RefSeq" id="WP_007095557.1">
    <property type="nucleotide sequence ID" value="NZ_CP142125.1"/>
</dbReference>
<dbReference type="PANTHER" id="PTHR10545">
    <property type="entry name" value="DIAMINE N-ACETYLTRANSFERASE"/>
    <property type="match status" value="1"/>
</dbReference>
<comment type="caution">
    <text evidence="5">The sequence shown here is derived from an EMBL/GenBank/DDBJ whole genome shotgun (WGS) entry which is preliminary data.</text>
</comment>
<sequence>MKYTIRKAVSSDVEDIFRLITELAIFEKEPEAVIITPETLRKDGFGAIPKFHCFIAETTEDTESSSAQEVLGIALVYMRYSTWKGEFLHLEDLIVSEKARGKGIGGDLLAEVIKYGNELGVKRIGWEVLDWNTPAIEFYEHIGADVKRDWHVVQLDEAGIEKYLSHRS</sequence>
<evidence type="ECO:0000256" key="3">
    <source>
        <dbReference type="ARBA" id="ARBA00023315"/>
    </source>
</evidence>
<dbReference type="InterPro" id="IPR016181">
    <property type="entry name" value="Acyl_CoA_acyltransferase"/>
</dbReference>
<feature type="domain" description="N-acetyltransferase" evidence="4">
    <location>
        <begin position="3"/>
        <end position="165"/>
    </location>
</feature>
<dbReference type="InterPro" id="IPR051016">
    <property type="entry name" value="Diverse_Substrate_AcTransf"/>
</dbReference>
<dbReference type="eggNOG" id="COG0456">
    <property type="taxonomic scope" value="Bacteria"/>
</dbReference>
<dbReference type="Proteomes" id="UP000002945">
    <property type="component" value="Unassembled WGS sequence"/>
</dbReference>
<evidence type="ECO:0000313" key="6">
    <source>
        <dbReference type="Proteomes" id="UP000002945"/>
    </source>
</evidence>
<dbReference type="AlphaFoldDB" id="A9DLE0"/>
<gene>
    <name evidence="5" type="ORF">KAOT1_15052</name>
</gene>
<name>A9DLE0_9FLAO</name>
<dbReference type="CDD" id="cd04301">
    <property type="entry name" value="NAT_SF"/>
    <property type="match status" value="1"/>
</dbReference>
<dbReference type="PANTHER" id="PTHR10545:SF29">
    <property type="entry name" value="GH14572P-RELATED"/>
    <property type="match status" value="1"/>
</dbReference>
<dbReference type="FunFam" id="3.40.630.30:FF:000064">
    <property type="entry name" value="GNAT family acetyltransferase"/>
    <property type="match status" value="1"/>
</dbReference>